<evidence type="ECO:0000256" key="2">
    <source>
        <dbReference type="ARBA" id="ARBA00022630"/>
    </source>
</evidence>
<dbReference type="Gene3D" id="3.50.50.60">
    <property type="entry name" value="FAD/NAD(P)-binding domain"/>
    <property type="match status" value="2"/>
</dbReference>
<dbReference type="PANTHER" id="PTHR43429">
    <property type="entry name" value="PYRIDINE NUCLEOTIDE-DISULFIDE OXIDOREDUCTASE DOMAIN-CONTAINING"/>
    <property type="match status" value="1"/>
</dbReference>
<dbReference type="Pfam" id="PF07992">
    <property type="entry name" value="Pyr_redox_2"/>
    <property type="match status" value="1"/>
</dbReference>
<keyword evidence="3" id="KW-0274">FAD</keyword>
<dbReference type="PANTHER" id="PTHR43429:SF1">
    <property type="entry name" value="NAD(P)H SULFUR OXIDOREDUCTASE (COA-DEPENDENT)"/>
    <property type="match status" value="1"/>
</dbReference>
<evidence type="ECO:0000256" key="3">
    <source>
        <dbReference type="ARBA" id="ARBA00022827"/>
    </source>
</evidence>
<evidence type="ECO:0000256" key="4">
    <source>
        <dbReference type="ARBA" id="ARBA00023002"/>
    </source>
</evidence>
<dbReference type="EMBL" id="CP003914">
    <property type="protein sequence ID" value="AFX73973.1"/>
    <property type="molecule type" value="Genomic_DNA"/>
</dbReference>
<keyword evidence="2" id="KW-0285">Flavoprotein</keyword>
<comment type="cofactor">
    <cofactor evidence="1">
        <name>FAD</name>
        <dbReference type="ChEBI" id="CHEBI:57692"/>
    </cofactor>
</comment>
<protein>
    <submittedName>
        <fullName evidence="7">NADH oxidase</fullName>
    </submittedName>
</protein>
<dbReference type="SUPFAM" id="SSF51905">
    <property type="entry name" value="FAD/NAD(P)-binding domain"/>
    <property type="match status" value="2"/>
</dbReference>
<organism evidence="7 8">
    <name type="scientific">Mesomycoplasma hyorhinis SK76</name>
    <dbReference type="NCBI Taxonomy" id="1118964"/>
    <lineage>
        <taxon>Bacteria</taxon>
        <taxon>Bacillati</taxon>
        <taxon>Mycoplasmatota</taxon>
        <taxon>Mycoplasmoidales</taxon>
        <taxon>Metamycoplasmataceae</taxon>
        <taxon>Mesomycoplasma</taxon>
    </lineage>
</organism>
<proteinExistence type="predicted"/>
<dbReference type="AlphaFoldDB" id="A0AAI8AM30"/>
<name>A0AAI8AM30_MESHY</name>
<dbReference type="InterPro" id="IPR023753">
    <property type="entry name" value="FAD/NAD-binding_dom"/>
</dbReference>
<gene>
    <name evidence="7" type="ORF">MOS_041</name>
</gene>
<keyword evidence="5" id="KW-0676">Redox-active center</keyword>
<dbReference type="InterPro" id="IPR016156">
    <property type="entry name" value="FAD/NAD-linked_Rdtase_dimer_sf"/>
</dbReference>
<feature type="domain" description="FAD/NAD(P)-binding" evidence="6">
    <location>
        <begin position="2"/>
        <end position="308"/>
    </location>
</feature>
<dbReference type="GeneID" id="93248184"/>
<reference evidence="7 8" key="1">
    <citation type="journal article" date="2013" name="Genome Announc.">
        <title>Complete Genome Sequence of Mycoplasma hyorhinis Strain SK76.</title>
        <authorList>
            <person name="Goodison S."/>
            <person name="Urquidi V."/>
            <person name="Kumar D."/>
            <person name="Reyes L."/>
            <person name="Rosser C.J."/>
        </authorList>
    </citation>
    <scope>NUCLEOTIDE SEQUENCE [LARGE SCALE GENOMIC DNA]</scope>
    <source>
        <strain evidence="7 8">SK76</strain>
    </source>
</reference>
<dbReference type="InterPro" id="IPR050260">
    <property type="entry name" value="FAD-bd_OxRdtase"/>
</dbReference>
<dbReference type="InterPro" id="IPR036188">
    <property type="entry name" value="FAD/NAD-bd_sf"/>
</dbReference>
<dbReference type="PRINTS" id="PR00368">
    <property type="entry name" value="FADPNR"/>
</dbReference>
<evidence type="ECO:0000259" key="6">
    <source>
        <dbReference type="Pfam" id="PF07992"/>
    </source>
</evidence>
<dbReference type="Proteomes" id="UP000009399">
    <property type="component" value="Chromosome"/>
</dbReference>
<evidence type="ECO:0000313" key="7">
    <source>
        <dbReference type="EMBL" id="AFX73973.1"/>
    </source>
</evidence>
<evidence type="ECO:0000256" key="5">
    <source>
        <dbReference type="ARBA" id="ARBA00023284"/>
    </source>
</evidence>
<dbReference type="SUPFAM" id="SSF55424">
    <property type="entry name" value="FAD/NAD-linked reductases, dimerisation (C-terminal) domain"/>
    <property type="match status" value="1"/>
</dbReference>
<dbReference type="RefSeq" id="WP_013301874.1">
    <property type="nucleotide sequence ID" value="NC_019552.1"/>
</dbReference>
<dbReference type="GO" id="GO:0016491">
    <property type="term" value="F:oxidoreductase activity"/>
    <property type="evidence" value="ECO:0007669"/>
    <property type="project" value="UniProtKB-KW"/>
</dbReference>
<accession>A0AAI8AM30</accession>
<evidence type="ECO:0000313" key="8">
    <source>
        <dbReference type="Proteomes" id="UP000009399"/>
    </source>
</evidence>
<dbReference type="KEGG" id="mhs:MOS_041"/>
<evidence type="ECO:0000256" key="1">
    <source>
        <dbReference type="ARBA" id="ARBA00001974"/>
    </source>
</evidence>
<keyword evidence="4" id="KW-0560">Oxidoreductase</keyword>
<sequence length="458" mass="51491">MKIISVGTNHAGTSFLRTFRKLNPTAELVTYDRNTDISFLGCGIALWVGQEFEDPSGLFYSNVEELKSLGISVHLEHDVVEINREEKYVVVKNLRTGEEFKDTYDKLVFAGGTWPIVPPFEGVNLENVLISKTYTHAKEIKAKALDPTLQNVIIIGGGYIGIELLEAFHKYGKKVTLIDMQSRIIPNYFDEEFTSKMEYAIRNHGIELNFGEKVEKFLTEDGVRVSGVQTDKHTYEADLVILAIGFRPNTQILEGLEKLPNGAVLVDEFQRSTVDKDVYVIGDSASMWHNATDSHAHIALATNAVKSGIVAAFHLAKGEEVLPFPGYVGTNAISVFGFNFASTGFSSNGCKNNPHIDEHAAEYLEDWDRPEFMQHKSKVWIKITYEKESKRLLGAQIGSYGRSFNHTEVIFFLALAIQKKMTLPEIALSDFYFLPHYNKPFNFVLQVILNALGLNYKE</sequence>